<evidence type="ECO:0000256" key="1">
    <source>
        <dbReference type="SAM" id="MobiDB-lite"/>
    </source>
</evidence>
<gene>
    <name evidence="4" type="ORF">FRX31_034512</name>
</gene>
<accession>A0A7J6UTW5</accession>
<protein>
    <submittedName>
        <fullName evidence="4">Copia-like retrotransposable element</fullName>
    </submittedName>
</protein>
<reference evidence="4 5" key="1">
    <citation type="submission" date="2020-06" db="EMBL/GenBank/DDBJ databases">
        <title>Transcriptomic and genomic resources for Thalictrum thalictroides and T. hernandezii: Facilitating candidate gene discovery in an emerging model plant lineage.</title>
        <authorList>
            <person name="Arias T."/>
            <person name="Riano-Pachon D.M."/>
            <person name="Di Stilio V.S."/>
        </authorList>
    </citation>
    <scope>NUCLEOTIDE SEQUENCE [LARGE SCALE GENOMIC DNA]</scope>
    <source>
        <strain evidence="5">cv. WT478/WT964</strain>
        <tissue evidence="4">Leaves</tissue>
    </source>
</reference>
<evidence type="ECO:0000259" key="3">
    <source>
        <dbReference type="Pfam" id="PF22936"/>
    </source>
</evidence>
<feature type="compositionally biased region" description="Basic and acidic residues" evidence="1">
    <location>
        <begin position="267"/>
        <end position="277"/>
    </location>
</feature>
<dbReference type="Pfam" id="PF13976">
    <property type="entry name" value="gag_pre-integrs"/>
    <property type="match status" value="1"/>
</dbReference>
<evidence type="ECO:0000259" key="2">
    <source>
        <dbReference type="Pfam" id="PF13976"/>
    </source>
</evidence>
<dbReference type="EMBL" id="JABWDY010043478">
    <property type="protein sequence ID" value="KAF5175901.1"/>
    <property type="molecule type" value="Genomic_DNA"/>
</dbReference>
<dbReference type="OrthoDB" id="1938800at2759"/>
<dbReference type="Pfam" id="PF22936">
    <property type="entry name" value="Pol_BBD"/>
    <property type="match status" value="1"/>
</dbReference>
<feature type="non-terminal residue" evidence="4">
    <location>
        <position position="1"/>
    </location>
</feature>
<organism evidence="4 5">
    <name type="scientific">Thalictrum thalictroides</name>
    <name type="common">Rue-anemone</name>
    <name type="synonym">Anemone thalictroides</name>
    <dbReference type="NCBI Taxonomy" id="46969"/>
    <lineage>
        <taxon>Eukaryota</taxon>
        <taxon>Viridiplantae</taxon>
        <taxon>Streptophyta</taxon>
        <taxon>Embryophyta</taxon>
        <taxon>Tracheophyta</taxon>
        <taxon>Spermatophyta</taxon>
        <taxon>Magnoliopsida</taxon>
        <taxon>Ranunculales</taxon>
        <taxon>Ranunculaceae</taxon>
        <taxon>Thalictroideae</taxon>
        <taxon>Thalictrum</taxon>
    </lineage>
</organism>
<feature type="non-terminal residue" evidence="4">
    <location>
        <position position="277"/>
    </location>
</feature>
<dbReference type="AlphaFoldDB" id="A0A7J6UTW5"/>
<comment type="caution">
    <text evidence="4">The sequence shown here is derived from an EMBL/GenBank/DDBJ whole genome shotgun (WGS) entry which is preliminary data.</text>
</comment>
<feature type="domain" description="Retrovirus-related Pol polyprotein from transposon TNT 1-94-like beta-barrel" evidence="3">
    <location>
        <begin position="13"/>
        <end position="56"/>
    </location>
</feature>
<feature type="domain" description="GAG-pre-integrase" evidence="2">
    <location>
        <begin position="103"/>
        <end position="151"/>
    </location>
</feature>
<keyword evidence="5" id="KW-1185">Reference proteome</keyword>
<name>A0A7J6UTW5_THATH</name>
<feature type="region of interest" description="Disordered" evidence="1">
    <location>
        <begin position="232"/>
        <end position="277"/>
    </location>
</feature>
<dbReference type="Proteomes" id="UP000554482">
    <property type="component" value="Unassembled WGS sequence"/>
</dbReference>
<sequence length="277" mass="30560">YYSSVGTAKIGVNLNVIGRGKVVCPINGIKTVFEEVLHIPELSSNLLSPGKLTSSGLSVNLGTKQVVITRDKRVVATGPRIGSTWVLRAGSPQEKALKAGLASREEALLWHRRLGHPGPEKLFLISQAVTDMPILSRADAPDCNTCNLTKSYRILDPRTGTITESSHVTFKENQKGGSLIAGTDESTLYSLDDEVPDEVFDQEEEMTIQLPDMGTNELIVDESCVEDLESSTVQAENQESTDNETRVRPQRQRRPPQRYINELEEEAISRRHDNHAA</sequence>
<evidence type="ECO:0000313" key="4">
    <source>
        <dbReference type="EMBL" id="KAF5175901.1"/>
    </source>
</evidence>
<proteinExistence type="predicted"/>
<dbReference type="InterPro" id="IPR054722">
    <property type="entry name" value="PolX-like_BBD"/>
</dbReference>
<evidence type="ECO:0000313" key="5">
    <source>
        <dbReference type="Proteomes" id="UP000554482"/>
    </source>
</evidence>
<dbReference type="InterPro" id="IPR025724">
    <property type="entry name" value="GAG-pre-integrase_dom"/>
</dbReference>